<organism evidence="4 5">
    <name type="scientific">Rhizobium favelukesii</name>
    <dbReference type="NCBI Taxonomy" id="348824"/>
    <lineage>
        <taxon>Bacteria</taxon>
        <taxon>Pseudomonadati</taxon>
        <taxon>Pseudomonadota</taxon>
        <taxon>Alphaproteobacteria</taxon>
        <taxon>Hyphomicrobiales</taxon>
        <taxon>Rhizobiaceae</taxon>
        <taxon>Rhizobium/Agrobacterium group</taxon>
        <taxon>Rhizobium</taxon>
    </lineage>
</organism>
<dbReference type="Pfam" id="PF01514">
    <property type="entry name" value="YscJ_FliF"/>
    <property type="match status" value="1"/>
</dbReference>
<sequence length="110" mass="11563">MNLLNQLVQIFKNFSSLGRNRLLALTGVGVVSVVLILGAAFLVNKPAQETLYVGLDTPDLNQISMALAEANIGFQVGSDGTSITVPAGMTGKGAASARRAGPPEQRQRRL</sequence>
<dbReference type="PANTHER" id="PTHR30046:SF0">
    <property type="entry name" value="FLAGELLAR M-RING PROTEIN"/>
    <property type="match status" value="1"/>
</dbReference>
<keyword evidence="2" id="KW-1133">Transmembrane helix</keyword>
<reference evidence="4" key="1">
    <citation type="submission" date="2013-11" db="EMBL/GenBank/DDBJ databases">
        <title>Draft genome sequence of the broad-host-range Rhizobium sp. LPU83 strain, a member of the low-genetic diversity Oregon-like Rhizobium sp. group.</title>
        <authorList>
            <person name="Wibberg D."/>
            <person name="Puehler A."/>
            <person name="Schlueter A."/>
        </authorList>
    </citation>
    <scope>NUCLEOTIDE SEQUENCE [LARGE SCALE GENOMIC DNA]</scope>
    <source>
        <strain evidence="4">LPU83</strain>
    </source>
</reference>
<feature type="region of interest" description="Disordered" evidence="1">
    <location>
        <begin position="87"/>
        <end position="110"/>
    </location>
</feature>
<evidence type="ECO:0000259" key="3">
    <source>
        <dbReference type="Pfam" id="PF01514"/>
    </source>
</evidence>
<keyword evidence="4" id="KW-0969">Cilium</keyword>
<dbReference type="AlphaFoldDB" id="W6R694"/>
<keyword evidence="4" id="KW-0282">Flagellum</keyword>
<gene>
    <name evidence="4" type="primary">fliF1</name>
    <name evidence="4" type="ORF">LPU83_0781</name>
</gene>
<keyword evidence="2" id="KW-0472">Membrane</keyword>
<proteinExistence type="predicted"/>
<accession>W6R694</accession>
<evidence type="ECO:0000256" key="1">
    <source>
        <dbReference type="SAM" id="MobiDB-lite"/>
    </source>
</evidence>
<keyword evidence="4" id="KW-0966">Cell projection</keyword>
<dbReference type="PATRIC" id="fig|348824.6.peg.843"/>
<keyword evidence="5" id="KW-1185">Reference proteome</keyword>
<evidence type="ECO:0000313" key="5">
    <source>
        <dbReference type="Proteomes" id="UP000019443"/>
    </source>
</evidence>
<dbReference type="HOGENOM" id="CLU_2169021_0_0_5"/>
<keyword evidence="2" id="KW-0812">Transmembrane</keyword>
<dbReference type="InterPro" id="IPR006182">
    <property type="entry name" value="FliF_N_dom"/>
</dbReference>
<dbReference type="KEGG" id="rhl:LPU83_0781"/>
<dbReference type="PANTHER" id="PTHR30046">
    <property type="entry name" value="FLAGELLAR M-RING PROTEIN"/>
    <property type="match status" value="1"/>
</dbReference>
<dbReference type="InterPro" id="IPR043427">
    <property type="entry name" value="YscJ/FliF"/>
</dbReference>
<dbReference type="Proteomes" id="UP000019443">
    <property type="component" value="Chromosome"/>
</dbReference>
<evidence type="ECO:0000256" key="2">
    <source>
        <dbReference type="SAM" id="Phobius"/>
    </source>
</evidence>
<name>W6R694_9HYPH</name>
<protein>
    <submittedName>
        <fullName evidence="4">Flagellar M-ring protein</fullName>
    </submittedName>
</protein>
<dbReference type="eggNOG" id="COG1766">
    <property type="taxonomic scope" value="Bacteria"/>
</dbReference>
<feature type="domain" description="Flagellar M-ring N-terminal" evidence="3">
    <location>
        <begin position="44"/>
        <end position="105"/>
    </location>
</feature>
<dbReference type="EMBL" id="HG916852">
    <property type="protein sequence ID" value="CDM56459.1"/>
    <property type="molecule type" value="Genomic_DNA"/>
</dbReference>
<feature type="transmembrane region" description="Helical" evidence="2">
    <location>
        <begin position="21"/>
        <end position="43"/>
    </location>
</feature>
<evidence type="ECO:0000313" key="4">
    <source>
        <dbReference type="EMBL" id="CDM56459.1"/>
    </source>
</evidence>